<organism evidence="1 2">
    <name type="scientific">Spiromyces aspiralis</name>
    <dbReference type="NCBI Taxonomy" id="68401"/>
    <lineage>
        <taxon>Eukaryota</taxon>
        <taxon>Fungi</taxon>
        <taxon>Fungi incertae sedis</taxon>
        <taxon>Zoopagomycota</taxon>
        <taxon>Kickxellomycotina</taxon>
        <taxon>Kickxellomycetes</taxon>
        <taxon>Kickxellales</taxon>
        <taxon>Kickxellaceae</taxon>
        <taxon>Spiromyces</taxon>
    </lineage>
</organism>
<accession>A0ACC1HRP4</accession>
<comment type="caution">
    <text evidence="1">The sequence shown here is derived from an EMBL/GenBank/DDBJ whole genome shotgun (WGS) entry which is preliminary data.</text>
</comment>
<protein>
    <submittedName>
        <fullName evidence="1">Porphobilinogen deaminase</fullName>
        <ecNumber evidence="1">2.5.1.61</ecNumber>
    </submittedName>
</protein>
<reference evidence="1" key="1">
    <citation type="submission" date="2022-06" db="EMBL/GenBank/DDBJ databases">
        <title>Phylogenomic reconstructions and comparative analyses of Kickxellomycotina fungi.</title>
        <authorList>
            <person name="Reynolds N.K."/>
            <person name="Stajich J.E."/>
            <person name="Barry K."/>
            <person name="Grigoriev I.V."/>
            <person name="Crous P."/>
            <person name="Smith M.E."/>
        </authorList>
    </citation>
    <scope>NUCLEOTIDE SEQUENCE</scope>
    <source>
        <strain evidence="1">RSA 2271</strain>
    </source>
</reference>
<dbReference type="EC" id="2.5.1.61" evidence="1"/>
<evidence type="ECO:0000313" key="2">
    <source>
        <dbReference type="Proteomes" id="UP001145114"/>
    </source>
</evidence>
<keyword evidence="1" id="KW-0808">Transferase</keyword>
<dbReference type="Proteomes" id="UP001145114">
    <property type="component" value="Unassembled WGS sequence"/>
</dbReference>
<evidence type="ECO:0000313" key="1">
    <source>
        <dbReference type="EMBL" id="KAJ1679214.1"/>
    </source>
</evidence>
<dbReference type="EMBL" id="JAMZIH010000524">
    <property type="protein sequence ID" value="KAJ1679214.1"/>
    <property type="molecule type" value="Genomic_DNA"/>
</dbReference>
<proteinExistence type="predicted"/>
<gene>
    <name evidence="1" type="primary">HEM3</name>
    <name evidence="1" type="ORF">EV182_002502</name>
</gene>
<sequence length="368" mass="40697">MSDPETRPLTKLIIGTRESKLALVQTRHVKGEIERKHPEIQIEIKGMTTTGDRILNVGLSKIGEKSLFTKELEVSLERGEVDLVVHALKDLPTQIPEGMKITVITKREDPRDCVIIRSDLKAAGYTRLDQLPEGSVVGTSSVRRIAQLKRQYPGFVFVDIRGNIDTRMDKLEKGGKVGDEWVRYSAIILAAAGIKRLGWGDRITEFLKDEQTMHAVGQGALAIECRKCDEQTAKVLESLNDRRTRLACLAERALMRGLEGGCSVPIGVSTSWSEKKPVGIEQAIRDSTCSDKLQYLVLRARVCSPDGAQCMETGVCSQVQVADPALEWDSLLSWQQEKEDELADGLGRQLSERMLGMGASSILSGIRN</sequence>
<name>A0ACC1HRP4_9FUNG</name>
<keyword evidence="2" id="KW-1185">Reference proteome</keyword>